<feature type="transmembrane region" description="Helical" evidence="1">
    <location>
        <begin position="20"/>
        <end position="36"/>
    </location>
</feature>
<reference evidence="2 3" key="1">
    <citation type="submission" date="2020-08" db="EMBL/GenBank/DDBJ databases">
        <title>Sequencing the genomes of 1000 actinobacteria strains.</title>
        <authorList>
            <person name="Klenk H.-P."/>
        </authorList>
    </citation>
    <scope>NUCLEOTIDE SEQUENCE [LARGE SCALE GENOMIC DNA]</scope>
    <source>
        <strain evidence="2 3">DSM 44320</strain>
    </source>
</reference>
<keyword evidence="1" id="KW-0812">Transmembrane</keyword>
<evidence type="ECO:0000313" key="3">
    <source>
        <dbReference type="Proteomes" id="UP000579945"/>
    </source>
</evidence>
<dbReference type="AlphaFoldDB" id="A0A7W5VLX8"/>
<keyword evidence="1" id="KW-1133">Transmembrane helix</keyword>
<dbReference type="EMBL" id="JACIBV010000003">
    <property type="protein sequence ID" value="MBB3733825.1"/>
    <property type="molecule type" value="Genomic_DNA"/>
</dbReference>
<comment type="caution">
    <text evidence="2">The sequence shown here is derived from an EMBL/GenBank/DDBJ whole genome shotgun (WGS) entry which is preliminary data.</text>
</comment>
<evidence type="ECO:0000313" key="2">
    <source>
        <dbReference type="EMBL" id="MBB3733825.1"/>
    </source>
</evidence>
<organism evidence="2 3">
    <name type="scientific">Nonomuraea dietziae</name>
    <dbReference type="NCBI Taxonomy" id="65515"/>
    <lineage>
        <taxon>Bacteria</taxon>
        <taxon>Bacillati</taxon>
        <taxon>Actinomycetota</taxon>
        <taxon>Actinomycetes</taxon>
        <taxon>Streptosporangiales</taxon>
        <taxon>Streptosporangiaceae</taxon>
        <taxon>Nonomuraea</taxon>
    </lineage>
</organism>
<gene>
    <name evidence="2" type="ORF">FHR33_009778</name>
</gene>
<dbReference type="RefSeq" id="WP_281388590.1">
    <property type="nucleotide sequence ID" value="NZ_JACIBV010000003.1"/>
</dbReference>
<accession>A0A7W5VLX8</accession>
<keyword evidence="1" id="KW-0472">Membrane</keyword>
<proteinExistence type="predicted"/>
<sequence length="43" mass="4999">MDTPRPDGGGRHQWIRTGLAAVRFVLWLGWLIWVSIDDYDATR</sequence>
<keyword evidence="3" id="KW-1185">Reference proteome</keyword>
<dbReference type="Proteomes" id="UP000579945">
    <property type="component" value="Unassembled WGS sequence"/>
</dbReference>
<evidence type="ECO:0000256" key="1">
    <source>
        <dbReference type="SAM" id="Phobius"/>
    </source>
</evidence>
<name>A0A7W5VLX8_9ACTN</name>
<protein>
    <submittedName>
        <fullName evidence="2">Uncharacterized protein</fullName>
    </submittedName>
</protein>
<dbReference type="GeneID" id="95396359"/>